<gene>
    <name evidence="2" type="ORF">METZ01_LOCUS381453</name>
</gene>
<organism evidence="2">
    <name type="scientific">marine metagenome</name>
    <dbReference type="NCBI Taxonomy" id="408172"/>
    <lineage>
        <taxon>unclassified sequences</taxon>
        <taxon>metagenomes</taxon>
        <taxon>ecological metagenomes</taxon>
    </lineage>
</organism>
<dbReference type="PANTHER" id="PTHR42924:SF3">
    <property type="entry name" value="POLYMERASE_HISTIDINOL PHOSPHATASE N-TERMINAL DOMAIN-CONTAINING PROTEIN"/>
    <property type="match status" value="1"/>
</dbReference>
<feature type="non-terminal residue" evidence="2">
    <location>
        <position position="233"/>
    </location>
</feature>
<dbReference type="SUPFAM" id="SSF89550">
    <property type="entry name" value="PHP domain-like"/>
    <property type="match status" value="1"/>
</dbReference>
<feature type="domain" description="Polymerase/histidinol phosphatase N-terminal" evidence="1">
    <location>
        <begin position="3"/>
        <end position="68"/>
    </location>
</feature>
<protein>
    <recommendedName>
        <fullName evidence="1">Polymerase/histidinol phosphatase N-terminal domain-containing protein</fullName>
    </recommendedName>
</protein>
<dbReference type="InterPro" id="IPR003141">
    <property type="entry name" value="Pol/His_phosphatase_N"/>
</dbReference>
<dbReference type="Pfam" id="PF02811">
    <property type="entry name" value="PHP"/>
    <property type="match status" value="1"/>
</dbReference>
<dbReference type="CDD" id="cd07438">
    <property type="entry name" value="PHP_HisPPase_AMP"/>
    <property type="match status" value="1"/>
</dbReference>
<dbReference type="InterPro" id="IPR052018">
    <property type="entry name" value="PHP_domain"/>
</dbReference>
<evidence type="ECO:0000259" key="1">
    <source>
        <dbReference type="SMART" id="SM00481"/>
    </source>
</evidence>
<dbReference type="EMBL" id="UINC01141075">
    <property type="protein sequence ID" value="SVD28599.1"/>
    <property type="molecule type" value="Genomic_DNA"/>
</dbReference>
<accession>A0A382U2R0</accession>
<proteinExistence type="predicted"/>
<name>A0A382U2R0_9ZZZZ</name>
<dbReference type="Gene3D" id="3.20.20.140">
    <property type="entry name" value="Metal-dependent hydrolases"/>
    <property type="match status" value="1"/>
</dbReference>
<dbReference type="SMART" id="SM00481">
    <property type="entry name" value="POLIIIAc"/>
    <property type="match status" value="1"/>
</dbReference>
<dbReference type="PANTHER" id="PTHR42924">
    <property type="entry name" value="EXONUCLEASE"/>
    <property type="match status" value="1"/>
</dbReference>
<dbReference type="InterPro" id="IPR016195">
    <property type="entry name" value="Pol/histidinol_Pase-like"/>
</dbReference>
<dbReference type="GO" id="GO:0035312">
    <property type="term" value="F:5'-3' DNA exonuclease activity"/>
    <property type="evidence" value="ECO:0007669"/>
    <property type="project" value="TreeGrafter"/>
</dbReference>
<reference evidence="2" key="1">
    <citation type="submission" date="2018-05" db="EMBL/GenBank/DDBJ databases">
        <authorList>
            <person name="Lanie J.A."/>
            <person name="Ng W.-L."/>
            <person name="Kazmierczak K.M."/>
            <person name="Andrzejewski T.M."/>
            <person name="Davidsen T.M."/>
            <person name="Wayne K.J."/>
            <person name="Tettelin H."/>
            <person name="Glass J.I."/>
            <person name="Rusch D."/>
            <person name="Podicherti R."/>
            <person name="Tsui H.-C.T."/>
            <person name="Winkler M.E."/>
        </authorList>
    </citation>
    <scope>NUCLEOTIDE SEQUENCE</scope>
</reference>
<sequence length="233" mass="25773">MRLDLHVHTTASDGACDPPEVIDLAVKSGLDVLSITDHDTVGALEMAVNAVGNRSLQLISGIEVSSTWDDVEYHFLGYFVDPEGASVRAHERYALENRERRMENMVDRLQQQGLLIVMADVLGEAGPNRFSIGRPHLAHALVTRGYASSVTDAFDRLIGNRHPAYVPTRLASPDQAIQVILGSGGIPVWAHPPLDSLDCLLPEFLRAGLRGLEVYRPRSRLKQVRRLQRVARE</sequence>
<evidence type="ECO:0000313" key="2">
    <source>
        <dbReference type="EMBL" id="SVD28599.1"/>
    </source>
</evidence>
<dbReference type="InterPro" id="IPR004013">
    <property type="entry name" value="PHP_dom"/>
</dbReference>
<dbReference type="AlphaFoldDB" id="A0A382U2R0"/>
<dbReference type="Gene3D" id="1.10.150.650">
    <property type="match status" value="1"/>
</dbReference>
<dbReference type="GO" id="GO:0004534">
    <property type="term" value="F:5'-3' RNA exonuclease activity"/>
    <property type="evidence" value="ECO:0007669"/>
    <property type="project" value="TreeGrafter"/>
</dbReference>